<name>A0AAV1ZQI3_9ARAC</name>
<feature type="region of interest" description="Disordered" evidence="1">
    <location>
        <begin position="48"/>
        <end position="75"/>
    </location>
</feature>
<dbReference type="EMBL" id="CAXIEN010000062">
    <property type="protein sequence ID" value="CAL1272612.1"/>
    <property type="molecule type" value="Genomic_DNA"/>
</dbReference>
<reference evidence="2 3" key="1">
    <citation type="submission" date="2024-04" db="EMBL/GenBank/DDBJ databases">
        <authorList>
            <person name="Rising A."/>
            <person name="Reimegard J."/>
            <person name="Sonavane S."/>
            <person name="Akerstrom W."/>
            <person name="Nylinder S."/>
            <person name="Hedman E."/>
            <person name="Kallberg Y."/>
        </authorList>
    </citation>
    <scope>NUCLEOTIDE SEQUENCE [LARGE SCALE GENOMIC DNA]</scope>
</reference>
<accession>A0AAV1ZQI3</accession>
<sequence>MISEVFIKNKVHQMKTHNTEQLGQRIKVAIQEITLAIFSGPRCRDAQGGHIDIYSGVPRKRNQNDETDTEKKNAK</sequence>
<protein>
    <submittedName>
        <fullName evidence="2">Uncharacterized protein</fullName>
    </submittedName>
</protein>
<evidence type="ECO:0000313" key="2">
    <source>
        <dbReference type="EMBL" id="CAL1272612.1"/>
    </source>
</evidence>
<dbReference type="AlphaFoldDB" id="A0AAV1ZQI3"/>
<gene>
    <name evidence="2" type="ORF">LARSCL_LOCUS6489</name>
</gene>
<organism evidence="2 3">
    <name type="scientific">Larinioides sclopetarius</name>
    <dbReference type="NCBI Taxonomy" id="280406"/>
    <lineage>
        <taxon>Eukaryota</taxon>
        <taxon>Metazoa</taxon>
        <taxon>Ecdysozoa</taxon>
        <taxon>Arthropoda</taxon>
        <taxon>Chelicerata</taxon>
        <taxon>Arachnida</taxon>
        <taxon>Araneae</taxon>
        <taxon>Araneomorphae</taxon>
        <taxon>Entelegynae</taxon>
        <taxon>Araneoidea</taxon>
        <taxon>Araneidae</taxon>
        <taxon>Larinioides</taxon>
    </lineage>
</organism>
<dbReference type="Proteomes" id="UP001497382">
    <property type="component" value="Unassembled WGS sequence"/>
</dbReference>
<keyword evidence="3" id="KW-1185">Reference proteome</keyword>
<comment type="caution">
    <text evidence="2">The sequence shown here is derived from an EMBL/GenBank/DDBJ whole genome shotgun (WGS) entry which is preliminary data.</text>
</comment>
<proteinExistence type="predicted"/>
<evidence type="ECO:0000313" key="3">
    <source>
        <dbReference type="Proteomes" id="UP001497382"/>
    </source>
</evidence>
<evidence type="ECO:0000256" key="1">
    <source>
        <dbReference type="SAM" id="MobiDB-lite"/>
    </source>
</evidence>